<dbReference type="EMBL" id="CP043869">
    <property type="protein sequence ID" value="QEQ95665.1"/>
    <property type="molecule type" value="Genomic_DNA"/>
</dbReference>
<keyword evidence="8 11" id="KW-1133">Transmembrane helix</keyword>
<keyword evidence="3 11" id="KW-0328">Glycosyltransferase</keyword>
<feature type="transmembrane region" description="Helical" evidence="11">
    <location>
        <begin position="350"/>
        <end position="372"/>
    </location>
</feature>
<dbReference type="GO" id="GO:0032153">
    <property type="term" value="C:cell division site"/>
    <property type="evidence" value="ECO:0007669"/>
    <property type="project" value="TreeGrafter"/>
</dbReference>
<keyword evidence="5 11" id="KW-0812">Transmembrane</keyword>
<protein>
    <recommendedName>
        <fullName evidence="11">Peptidoglycan glycosyltransferase MrdB</fullName>
        <shortName evidence="11">PGT</shortName>
        <ecNumber evidence="11">2.4.99.28</ecNumber>
    </recommendedName>
    <alternativeName>
        <fullName evidence="11">Cell elongation protein RodA</fullName>
    </alternativeName>
    <alternativeName>
        <fullName evidence="11">Cell wall polymerase</fullName>
    </alternativeName>
    <alternativeName>
        <fullName evidence="11">Peptidoglycan polymerase</fullName>
        <shortName evidence="11">PG polymerase</shortName>
    </alternativeName>
</protein>
<dbReference type="GO" id="GO:0008955">
    <property type="term" value="F:peptidoglycan glycosyltransferase activity"/>
    <property type="evidence" value="ECO:0007669"/>
    <property type="project" value="UniProtKB-UniRule"/>
</dbReference>
<keyword evidence="13" id="KW-1185">Reference proteome</keyword>
<dbReference type="RefSeq" id="WP_138986369.1">
    <property type="nucleotide sequence ID" value="NZ_CP043869.1"/>
</dbReference>
<evidence type="ECO:0000256" key="6">
    <source>
        <dbReference type="ARBA" id="ARBA00022960"/>
    </source>
</evidence>
<dbReference type="EC" id="2.4.99.28" evidence="11"/>
<dbReference type="InterPro" id="IPR018365">
    <property type="entry name" value="Cell_cycle_FtsW-rel_CS"/>
</dbReference>
<evidence type="ECO:0000256" key="2">
    <source>
        <dbReference type="ARBA" id="ARBA00022475"/>
    </source>
</evidence>
<evidence type="ECO:0000256" key="10">
    <source>
        <dbReference type="ARBA" id="ARBA00023316"/>
    </source>
</evidence>
<dbReference type="PANTHER" id="PTHR30474:SF1">
    <property type="entry name" value="PEPTIDOGLYCAN GLYCOSYLTRANSFERASE MRDB"/>
    <property type="match status" value="1"/>
</dbReference>
<comment type="function">
    <text evidence="11">Peptidoglycan polymerase that is essential for cell wall elongation.</text>
</comment>
<dbReference type="GO" id="GO:0071555">
    <property type="term" value="P:cell wall organization"/>
    <property type="evidence" value="ECO:0007669"/>
    <property type="project" value="UniProtKB-KW"/>
</dbReference>
<feature type="transmembrane region" description="Helical" evidence="11">
    <location>
        <begin position="317"/>
        <end position="344"/>
    </location>
</feature>
<feature type="transmembrane region" description="Helical" evidence="11">
    <location>
        <begin position="196"/>
        <end position="215"/>
    </location>
</feature>
<feature type="transmembrane region" description="Helical" evidence="11">
    <location>
        <begin position="63"/>
        <end position="84"/>
    </location>
</feature>
<reference evidence="12 13" key="1">
    <citation type="journal article" date="2019" name="Biochem. Eng. J.">
        <title>Metabolic engineering of the marine bacteria Neptunomonas concharum for the production of acetoin and meso-2,3-butanediol from acetate.</title>
        <authorList>
            <person name="Li W."/>
            <person name="Pu N."/>
            <person name="Liu C.-X."/>
            <person name="Yuan Q.-P."/>
            <person name="Li Z.-J."/>
        </authorList>
    </citation>
    <scope>NUCLEOTIDE SEQUENCE [LARGE SCALE GENOMIC DNA]</scope>
    <source>
        <strain evidence="12 13">JCM17730</strain>
    </source>
</reference>
<keyword evidence="9 11" id="KW-0472">Membrane</keyword>
<dbReference type="GO" id="GO:0005886">
    <property type="term" value="C:plasma membrane"/>
    <property type="evidence" value="ECO:0007669"/>
    <property type="project" value="UniProtKB-SubCell"/>
</dbReference>
<feature type="transmembrane region" description="Helical" evidence="11">
    <location>
        <begin position="32"/>
        <end position="51"/>
    </location>
</feature>
<feature type="transmembrane region" description="Helical" evidence="11">
    <location>
        <begin position="275"/>
        <end position="305"/>
    </location>
</feature>
<feature type="transmembrane region" description="Helical" evidence="11">
    <location>
        <begin position="90"/>
        <end position="109"/>
    </location>
</feature>
<dbReference type="UniPathway" id="UPA00219"/>
<evidence type="ECO:0000256" key="4">
    <source>
        <dbReference type="ARBA" id="ARBA00022679"/>
    </source>
</evidence>
<sequence>MSSRDFERTMPGAGHHLRRKRGWWSYTHLDGWMLFLLLVLCSFGLFVLYSASGKDFGYVSRQAVRMGAGLLALIILAQVSPRVLARWSPWVYVLGVLMLVAVILVGVGAKGAQRWIALPGFRFQPSEVMKLVLPLMIAYYLASRSLPPRFKHCMISLILIGVPTVLIMKQPDLGTSLLIAASGIFVLLFSGIRWRYIFGALGAAGAALPGLWMVMKDYQKQRVLTFLDPESDPLGTGWNIIQSKTAIGSGGVWGKGWLHGTQSQLDFLPESHTDFIIAVIAEELGFIGVIVLLSIYLLIIGRGLWMATQVNDSFGRLVAGSIVLTFFVYVFVNIGMVSGILPVVGVPLPLVSYGGTSIVTLMAGFGILMSVFTHQKLALR</sequence>
<evidence type="ECO:0000256" key="5">
    <source>
        <dbReference type="ARBA" id="ARBA00022692"/>
    </source>
</evidence>
<keyword evidence="7 11" id="KW-0573">Peptidoglycan synthesis</keyword>
<dbReference type="HAMAP" id="MF_02079">
    <property type="entry name" value="PGT_RodA"/>
    <property type="match status" value="1"/>
</dbReference>
<keyword evidence="2 11" id="KW-1003">Cell membrane</keyword>
<dbReference type="PANTHER" id="PTHR30474">
    <property type="entry name" value="CELL CYCLE PROTEIN"/>
    <property type="match status" value="1"/>
</dbReference>
<dbReference type="GO" id="GO:0008360">
    <property type="term" value="P:regulation of cell shape"/>
    <property type="evidence" value="ECO:0007669"/>
    <property type="project" value="UniProtKB-KW"/>
</dbReference>
<dbReference type="Proteomes" id="UP000324760">
    <property type="component" value="Chromosome"/>
</dbReference>
<name>A0A5P1R8P8_9GAMM</name>
<dbReference type="AlphaFoldDB" id="A0A5P1R8P8"/>
<dbReference type="Pfam" id="PF01098">
    <property type="entry name" value="FTSW_RODA_SPOVE"/>
    <property type="match status" value="1"/>
</dbReference>
<dbReference type="GO" id="GO:0051301">
    <property type="term" value="P:cell division"/>
    <property type="evidence" value="ECO:0007669"/>
    <property type="project" value="InterPro"/>
</dbReference>
<dbReference type="InterPro" id="IPR011923">
    <property type="entry name" value="RodA/MrdB"/>
</dbReference>
<organism evidence="12 13">
    <name type="scientific">Neptunomonas concharum</name>
    <dbReference type="NCBI Taxonomy" id="1031538"/>
    <lineage>
        <taxon>Bacteria</taxon>
        <taxon>Pseudomonadati</taxon>
        <taxon>Pseudomonadota</taxon>
        <taxon>Gammaproteobacteria</taxon>
        <taxon>Oceanospirillales</taxon>
        <taxon>Oceanospirillaceae</taxon>
        <taxon>Neptunomonas</taxon>
    </lineage>
</organism>
<dbReference type="OrthoDB" id="9768187at2"/>
<evidence type="ECO:0000256" key="7">
    <source>
        <dbReference type="ARBA" id="ARBA00022984"/>
    </source>
</evidence>
<keyword evidence="10 11" id="KW-0961">Cell wall biogenesis/degradation</keyword>
<dbReference type="PROSITE" id="PS00428">
    <property type="entry name" value="FTSW_RODA_SPOVE"/>
    <property type="match status" value="1"/>
</dbReference>
<comment type="subcellular location">
    <subcellularLocation>
        <location evidence="11">Cell inner membrane</location>
        <topology evidence="11">Multi-pass membrane protein</topology>
    </subcellularLocation>
    <subcellularLocation>
        <location evidence="1">Membrane</location>
        <topology evidence="1">Multi-pass membrane protein</topology>
    </subcellularLocation>
</comment>
<gene>
    <name evidence="11 12" type="primary">rodA</name>
    <name evidence="11" type="synonym">mrdB</name>
    <name evidence="12" type="ORF">F0U83_02510</name>
</gene>
<dbReference type="GO" id="GO:0015648">
    <property type="term" value="F:lipid-linked peptidoglycan transporter activity"/>
    <property type="evidence" value="ECO:0007669"/>
    <property type="project" value="TreeGrafter"/>
</dbReference>
<keyword evidence="6 11" id="KW-0133">Cell shape</keyword>
<keyword evidence="11" id="KW-0997">Cell inner membrane</keyword>
<proteinExistence type="inferred from homology"/>
<evidence type="ECO:0000256" key="1">
    <source>
        <dbReference type="ARBA" id="ARBA00004141"/>
    </source>
</evidence>
<evidence type="ECO:0000313" key="13">
    <source>
        <dbReference type="Proteomes" id="UP000324760"/>
    </source>
</evidence>
<feature type="transmembrane region" description="Helical" evidence="11">
    <location>
        <begin position="173"/>
        <end position="189"/>
    </location>
</feature>
<comment type="pathway">
    <text evidence="11">Cell wall biogenesis; peptidoglycan biosynthesis.</text>
</comment>
<keyword evidence="4 11" id="KW-0808">Transferase</keyword>
<evidence type="ECO:0000256" key="8">
    <source>
        <dbReference type="ARBA" id="ARBA00022989"/>
    </source>
</evidence>
<feature type="transmembrane region" description="Helical" evidence="11">
    <location>
        <begin position="150"/>
        <end position="167"/>
    </location>
</feature>
<evidence type="ECO:0000256" key="9">
    <source>
        <dbReference type="ARBA" id="ARBA00023136"/>
    </source>
</evidence>
<dbReference type="InterPro" id="IPR001182">
    <property type="entry name" value="FtsW/RodA"/>
</dbReference>
<comment type="catalytic activity">
    <reaction evidence="11">
        <text>[GlcNAc-(1-&gt;4)-Mur2Ac(oyl-L-Ala-gamma-D-Glu-L-Lys-D-Ala-D-Ala)](n)-di-trans,octa-cis-undecaprenyl diphosphate + beta-D-GlcNAc-(1-&gt;4)-Mur2Ac(oyl-L-Ala-gamma-D-Glu-L-Lys-D-Ala-D-Ala)-di-trans,octa-cis-undecaprenyl diphosphate = [GlcNAc-(1-&gt;4)-Mur2Ac(oyl-L-Ala-gamma-D-Glu-L-Lys-D-Ala-D-Ala)](n+1)-di-trans,octa-cis-undecaprenyl diphosphate + di-trans,octa-cis-undecaprenyl diphosphate + H(+)</text>
        <dbReference type="Rhea" id="RHEA:23708"/>
        <dbReference type="Rhea" id="RHEA-COMP:9602"/>
        <dbReference type="Rhea" id="RHEA-COMP:9603"/>
        <dbReference type="ChEBI" id="CHEBI:15378"/>
        <dbReference type="ChEBI" id="CHEBI:58405"/>
        <dbReference type="ChEBI" id="CHEBI:60033"/>
        <dbReference type="ChEBI" id="CHEBI:78435"/>
        <dbReference type="EC" id="2.4.99.28"/>
    </reaction>
</comment>
<evidence type="ECO:0000256" key="3">
    <source>
        <dbReference type="ARBA" id="ARBA00022676"/>
    </source>
</evidence>
<dbReference type="GO" id="GO:0009252">
    <property type="term" value="P:peptidoglycan biosynthetic process"/>
    <property type="evidence" value="ECO:0007669"/>
    <property type="project" value="UniProtKB-UniRule"/>
</dbReference>
<evidence type="ECO:0000256" key="11">
    <source>
        <dbReference type="HAMAP-Rule" id="MF_02079"/>
    </source>
</evidence>
<evidence type="ECO:0000313" key="12">
    <source>
        <dbReference type="EMBL" id="QEQ95665.1"/>
    </source>
</evidence>
<comment type="similarity">
    <text evidence="11">Belongs to the SEDS family. MrdB/RodA subfamily.</text>
</comment>
<accession>A0A5P1R8P8</accession>
<dbReference type="KEGG" id="ncu:F0U83_02510"/>
<dbReference type="NCBIfam" id="TIGR02210">
    <property type="entry name" value="rodA_shape"/>
    <property type="match status" value="1"/>
</dbReference>